<accession>A0A8H2XNC8</accession>
<feature type="domain" description="DUF6534" evidence="3">
    <location>
        <begin position="205"/>
        <end position="291"/>
    </location>
</feature>
<dbReference type="PANTHER" id="PTHR40465:SF1">
    <property type="entry name" value="DUF6534 DOMAIN-CONTAINING PROTEIN"/>
    <property type="match status" value="1"/>
</dbReference>
<feature type="region of interest" description="Disordered" evidence="1">
    <location>
        <begin position="350"/>
        <end position="414"/>
    </location>
</feature>
<evidence type="ECO:0000259" key="3">
    <source>
        <dbReference type="Pfam" id="PF20152"/>
    </source>
</evidence>
<organism evidence="4 5">
    <name type="scientific">Rhizoctonia solani</name>
    <dbReference type="NCBI Taxonomy" id="456999"/>
    <lineage>
        <taxon>Eukaryota</taxon>
        <taxon>Fungi</taxon>
        <taxon>Dikarya</taxon>
        <taxon>Basidiomycota</taxon>
        <taxon>Agaricomycotina</taxon>
        <taxon>Agaricomycetes</taxon>
        <taxon>Cantharellales</taxon>
        <taxon>Ceratobasidiaceae</taxon>
        <taxon>Rhizoctonia</taxon>
    </lineage>
</organism>
<gene>
    <name evidence="4" type="ORF">RDB_LOCUS24234</name>
</gene>
<evidence type="ECO:0000256" key="1">
    <source>
        <dbReference type="SAM" id="MobiDB-lite"/>
    </source>
</evidence>
<keyword evidence="2" id="KW-0472">Membrane</keyword>
<dbReference type="Pfam" id="PF20152">
    <property type="entry name" value="DUF6534"/>
    <property type="match status" value="1"/>
</dbReference>
<protein>
    <recommendedName>
        <fullName evidence="3">DUF6534 domain-containing protein</fullName>
    </recommendedName>
</protein>
<dbReference type="PANTHER" id="PTHR40465">
    <property type="entry name" value="CHROMOSOME 1, WHOLE GENOME SHOTGUN SEQUENCE"/>
    <property type="match status" value="1"/>
</dbReference>
<feature type="transmembrane region" description="Helical" evidence="2">
    <location>
        <begin position="129"/>
        <end position="148"/>
    </location>
</feature>
<keyword evidence="2" id="KW-0812">Transmembrane</keyword>
<dbReference type="AlphaFoldDB" id="A0A8H2XNC8"/>
<feature type="compositionally biased region" description="Polar residues" evidence="1">
    <location>
        <begin position="350"/>
        <end position="361"/>
    </location>
</feature>
<dbReference type="EMBL" id="CAJMXA010000450">
    <property type="protein sequence ID" value="CAE6431341.1"/>
    <property type="molecule type" value="Genomic_DNA"/>
</dbReference>
<dbReference type="InterPro" id="IPR045339">
    <property type="entry name" value="DUF6534"/>
</dbReference>
<feature type="transmembrane region" description="Helical" evidence="2">
    <location>
        <begin position="90"/>
        <end position="109"/>
    </location>
</feature>
<name>A0A8H2XNC8_9AGAM</name>
<feature type="transmembrane region" description="Helical" evidence="2">
    <location>
        <begin position="198"/>
        <end position="221"/>
    </location>
</feature>
<keyword evidence="2" id="KW-1133">Transmembrane helix</keyword>
<evidence type="ECO:0000313" key="4">
    <source>
        <dbReference type="EMBL" id="CAE6431341.1"/>
    </source>
</evidence>
<evidence type="ECO:0000313" key="5">
    <source>
        <dbReference type="Proteomes" id="UP000663853"/>
    </source>
</evidence>
<feature type="compositionally biased region" description="Basic and acidic residues" evidence="1">
    <location>
        <begin position="382"/>
        <end position="394"/>
    </location>
</feature>
<reference evidence="4" key="1">
    <citation type="submission" date="2021-01" db="EMBL/GenBank/DDBJ databases">
        <authorList>
            <person name="Kaushik A."/>
        </authorList>
    </citation>
    <scope>NUCLEOTIDE SEQUENCE</scope>
    <source>
        <strain evidence="4">AG6-10EEA</strain>
    </source>
</reference>
<feature type="compositionally biased region" description="Polar residues" evidence="1">
    <location>
        <begin position="301"/>
        <end position="318"/>
    </location>
</feature>
<dbReference type="Proteomes" id="UP000663853">
    <property type="component" value="Unassembled WGS sequence"/>
</dbReference>
<feature type="region of interest" description="Disordered" evidence="1">
    <location>
        <begin position="295"/>
        <end position="318"/>
    </location>
</feature>
<proteinExistence type="predicted"/>
<comment type="caution">
    <text evidence="4">The sequence shown here is derived from an EMBL/GenBank/DDBJ whole genome shotgun (WGS) entry which is preliminary data.</text>
</comment>
<sequence>MHRTSLFSPSHTFPPVSNFSYHRGLDMGAPTLEELDTIAAPILSADKSLNLGPFIIAMGMDAVLAGILFMQCGAYKSLAPQDPNWIKLMVLYILLMNVAITMYTWAWIYDLFVFNFGTYGLFLSVKYLSWFYVLDSATVIVVQGFFAIRAWRLVNKSYPVLLIIGAFALTAFGGGIAVKVMFTEFGSTLRAGDVKVPAYIWLFCTVVADLTITVIILYFIITNRTGWSGTDNILAKLTRMTFESQLPPTLIAIGLTTEYTIKYDSFVAIPFICVQAKFYGISLVHTLNGRVNLKQGDPGSGENSSAQHSSKLSRSQQKNTNAYYLNSSRKDNPTIQVETTFDVVQDISRSSEVQVTSASRDGQSKRTSDDGLSLDSSSYKVPQDEEAKAGEYKLQDLGARRNPTHPNPAAPWGE</sequence>
<evidence type="ECO:0000256" key="2">
    <source>
        <dbReference type="SAM" id="Phobius"/>
    </source>
</evidence>
<feature type="transmembrane region" description="Helical" evidence="2">
    <location>
        <begin position="51"/>
        <end position="70"/>
    </location>
</feature>
<feature type="transmembrane region" description="Helical" evidence="2">
    <location>
        <begin position="160"/>
        <end position="178"/>
    </location>
</feature>
<feature type="compositionally biased region" description="Pro residues" evidence="1">
    <location>
        <begin position="405"/>
        <end position="414"/>
    </location>
</feature>